<dbReference type="Pfam" id="PF05402">
    <property type="entry name" value="PqqD"/>
    <property type="match status" value="1"/>
</dbReference>
<organism evidence="1 2">
    <name type="scientific">Candidatus Beckwithbacteria bacterium CG10_big_fil_rev_8_21_14_0_10_34_10</name>
    <dbReference type="NCBI Taxonomy" id="1974495"/>
    <lineage>
        <taxon>Bacteria</taxon>
        <taxon>Candidatus Beckwithiibacteriota</taxon>
    </lineage>
</organism>
<dbReference type="InterPro" id="IPR008792">
    <property type="entry name" value="PQQD"/>
</dbReference>
<dbReference type="Proteomes" id="UP000230093">
    <property type="component" value="Unassembled WGS sequence"/>
</dbReference>
<accession>A0A2H0WC91</accession>
<proteinExistence type="predicted"/>
<name>A0A2H0WC91_9BACT</name>
<comment type="caution">
    <text evidence="1">The sequence shown here is derived from an EMBL/GenBank/DDBJ whole genome shotgun (WGS) entry which is preliminary data.</text>
</comment>
<sequence>MKLKPKTKIKRSKQVIFKEVEGIVYILDPRNSTIHTLNETASFIWRHLKTPCSIKELTTLMTENFDVEEKKTTVDIEDFISQYLKEELVVLD</sequence>
<protein>
    <recommendedName>
        <fullName evidence="3">PqqD family protein</fullName>
    </recommendedName>
</protein>
<evidence type="ECO:0000313" key="1">
    <source>
        <dbReference type="EMBL" id="PIS09519.1"/>
    </source>
</evidence>
<dbReference type="Gene3D" id="1.10.10.1150">
    <property type="entry name" value="Coenzyme PQQ synthesis protein D (PqqD)"/>
    <property type="match status" value="1"/>
</dbReference>
<reference evidence="2" key="1">
    <citation type="submission" date="2017-09" db="EMBL/GenBank/DDBJ databases">
        <title>Depth-based differentiation of microbial function through sediment-hosted aquifers and enrichment of novel symbionts in the deep terrestrial subsurface.</title>
        <authorList>
            <person name="Probst A.J."/>
            <person name="Ladd B."/>
            <person name="Jarett J.K."/>
            <person name="Geller-Mcgrath D.E."/>
            <person name="Sieber C.M.K."/>
            <person name="Emerson J.B."/>
            <person name="Anantharaman K."/>
            <person name="Thomas B.C."/>
            <person name="Malmstrom R."/>
            <person name="Stieglmeier M."/>
            <person name="Klingl A."/>
            <person name="Woyke T."/>
            <person name="Ryan C.M."/>
            <person name="Banfield J.F."/>
        </authorList>
    </citation>
    <scope>NUCLEOTIDE SEQUENCE [LARGE SCALE GENOMIC DNA]</scope>
</reference>
<dbReference type="EMBL" id="PEZT01000006">
    <property type="protein sequence ID" value="PIS09519.1"/>
    <property type="molecule type" value="Genomic_DNA"/>
</dbReference>
<dbReference type="InterPro" id="IPR041881">
    <property type="entry name" value="PqqD_sf"/>
</dbReference>
<evidence type="ECO:0000313" key="2">
    <source>
        <dbReference type="Proteomes" id="UP000230093"/>
    </source>
</evidence>
<gene>
    <name evidence="1" type="ORF">COT75_01155</name>
</gene>
<evidence type="ECO:0008006" key="3">
    <source>
        <dbReference type="Google" id="ProtNLM"/>
    </source>
</evidence>
<dbReference type="AlphaFoldDB" id="A0A2H0WC91"/>